<evidence type="ECO:0000256" key="2">
    <source>
        <dbReference type="ARBA" id="ARBA00022755"/>
    </source>
</evidence>
<dbReference type="Gene3D" id="3.30.1490.20">
    <property type="entry name" value="ATP-grasp fold, A domain"/>
    <property type="match status" value="1"/>
</dbReference>
<keyword evidence="3 4" id="KW-0067">ATP-binding</keyword>
<dbReference type="SUPFAM" id="SSF51246">
    <property type="entry name" value="Rudiment single hybrid motif"/>
    <property type="match status" value="1"/>
</dbReference>
<keyword evidence="2 4" id="KW-0658">Purine biosynthesis</keyword>
<dbReference type="EMBL" id="JBHTEF010000001">
    <property type="protein sequence ID" value="MFC7580967.1"/>
    <property type="molecule type" value="Genomic_DNA"/>
</dbReference>
<organism evidence="7 8">
    <name type="scientific">Schaalia naturae</name>
    <dbReference type="NCBI Taxonomy" id="635203"/>
    <lineage>
        <taxon>Bacteria</taxon>
        <taxon>Bacillati</taxon>
        <taxon>Actinomycetota</taxon>
        <taxon>Actinomycetes</taxon>
        <taxon>Actinomycetales</taxon>
        <taxon>Actinomycetaceae</taxon>
        <taxon>Schaalia</taxon>
    </lineage>
</organism>
<evidence type="ECO:0000259" key="6">
    <source>
        <dbReference type="PROSITE" id="PS50975"/>
    </source>
</evidence>
<keyword evidence="1 4" id="KW-0547">Nucleotide-binding</keyword>
<dbReference type="InterPro" id="IPR013815">
    <property type="entry name" value="ATP_grasp_subdomain_1"/>
</dbReference>
<dbReference type="InterPro" id="IPR005875">
    <property type="entry name" value="PurK"/>
</dbReference>
<dbReference type="InterPro" id="IPR016185">
    <property type="entry name" value="PreATP-grasp_dom_sf"/>
</dbReference>
<evidence type="ECO:0000256" key="4">
    <source>
        <dbReference type="HAMAP-Rule" id="MF_01928"/>
    </source>
</evidence>
<dbReference type="InterPro" id="IPR054350">
    <property type="entry name" value="PurT/PurK_preATP-grasp"/>
</dbReference>
<dbReference type="Gene3D" id="3.30.470.20">
    <property type="entry name" value="ATP-grasp fold, B domain"/>
    <property type="match status" value="1"/>
</dbReference>
<dbReference type="NCBIfam" id="NF004680">
    <property type="entry name" value="PRK06019.1-6"/>
    <property type="match status" value="1"/>
</dbReference>
<dbReference type="Pfam" id="PF17769">
    <property type="entry name" value="PurK_C"/>
    <property type="match status" value="1"/>
</dbReference>
<dbReference type="HAMAP" id="MF_01928">
    <property type="entry name" value="PurK"/>
    <property type="match status" value="1"/>
</dbReference>
<comment type="pathway">
    <text evidence="4 5">Purine metabolism; IMP biosynthesis via de novo pathway; 5-amino-1-(5-phospho-D-ribosyl)imidazole-4-carboxylate from 5-amino-1-(5-phospho-D-ribosyl)imidazole (N5-CAIR route): step 1/2.</text>
</comment>
<comment type="caution">
    <text evidence="7">The sequence shown here is derived from an EMBL/GenBank/DDBJ whole genome shotgun (WGS) entry which is preliminary data.</text>
</comment>
<name>A0ABW2SLF4_9ACTO</name>
<dbReference type="PROSITE" id="PS50975">
    <property type="entry name" value="ATP_GRASP"/>
    <property type="match status" value="1"/>
</dbReference>
<dbReference type="InterPro" id="IPR003135">
    <property type="entry name" value="ATP-grasp_carboxylate-amine"/>
</dbReference>
<dbReference type="Pfam" id="PF02222">
    <property type="entry name" value="ATP-grasp"/>
    <property type="match status" value="1"/>
</dbReference>
<accession>A0ABW2SLF4</accession>
<evidence type="ECO:0000256" key="3">
    <source>
        <dbReference type="ARBA" id="ARBA00022840"/>
    </source>
</evidence>
<dbReference type="PANTHER" id="PTHR11609">
    <property type="entry name" value="PURINE BIOSYNTHESIS PROTEIN 6/7, PUR6/7"/>
    <property type="match status" value="1"/>
</dbReference>
<feature type="binding site" evidence="4">
    <location>
        <begin position="273"/>
        <end position="274"/>
    </location>
    <ligand>
        <name>ATP</name>
        <dbReference type="ChEBI" id="CHEBI:30616"/>
    </ligand>
</feature>
<keyword evidence="4 5" id="KW-0436">Ligase</keyword>
<dbReference type="RefSeq" id="WP_380973677.1">
    <property type="nucleotide sequence ID" value="NZ_JBHTEF010000001.1"/>
</dbReference>
<feature type="binding site" evidence="4">
    <location>
        <position position="108"/>
    </location>
    <ligand>
        <name>ATP</name>
        <dbReference type="ChEBI" id="CHEBI:30616"/>
    </ligand>
</feature>
<feature type="binding site" evidence="4">
    <location>
        <begin position="182"/>
        <end position="185"/>
    </location>
    <ligand>
        <name>ATP</name>
        <dbReference type="ChEBI" id="CHEBI:30616"/>
    </ligand>
</feature>
<evidence type="ECO:0000313" key="7">
    <source>
        <dbReference type="EMBL" id="MFC7580967.1"/>
    </source>
</evidence>
<reference evidence="8" key="1">
    <citation type="journal article" date="2019" name="Int. J. Syst. Evol. Microbiol.">
        <title>The Global Catalogue of Microorganisms (GCM) 10K type strain sequencing project: providing services to taxonomists for standard genome sequencing and annotation.</title>
        <authorList>
            <consortium name="The Broad Institute Genomics Platform"/>
            <consortium name="The Broad Institute Genome Sequencing Center for Infectious Disease"/>
            <person name="Wu L."/>
            <person name="Ma J."/>
        </authorList>
    </citation>
    <scope>NUCLEOTIDE SEQUENCE [LARGE SCALE GENOMIC DNA]</scope>
    <source>
        <strain evidence="8">CCUG 56698</strain>
    </source>
</reference>
<comment type="caution">
    <text evidence="4">Lacks conserved residue(s) required for the propagation of feature annotation.</text>
</comment>
<evidence type="ECO:0000256" key="5">
    <source>
        <dbReference type="RuleBase" id="RU361200"/>
    </source>
</evidence>
<sequence>MSDTKRSTRPVVAVVGGGQLARMMQESAIALGIELRALVEARDGSTGQAVVEAPVGEPDDPAAVAALVRGADVLTFEHEHVPQSLLARLPPTLSVNPPPAALRFAQDKLAMRERLRELEVPCPRWARLETPDDLTRFGEEVGWPVIVKTPVGGYDGHGVRVARGPGAVDDWFREVDGPLLAEEKVPFSSEVAALLARRPSGEIRSWPVAQTIQAGGVCSAVIAPAPLLAPDAARQAREIGEAIAQELGVTGVLAVEMFVVEDEDGTGQRVLVNELAMRPHNSGHWTIDGSVTSQFEQHLRAVLDLPLGDTATRASSSVMVNLLGSSFEDPSQGLARALAVSSDVRVHLYGKSVRPGRKLGHVTVCGEDLTEARALAEEAVAALRGESLDR</sequence>
<dbReference type="PANTHER" id="PTHR11609:SF5">
    <property type="entry name" value="PHOSPHORIBOSYLAMINOIMIDAZOLE CARBOXYLASE"/>
    <property type="match status" value="1"/>
</dbReference>
<evidence type="ECO:0000256" key="1">
    <source>
        <dbReference type="ARBA" id="ARBA00022741"/>
    </source>
</evidence>
<dbReference type="SUPFAM" id="SSF56059">
    <property type="entry name" value="Glutathione synthetase ATP-binding domain-like"/>
    <property type="match status" value="1"/>
</dbReference>
<dbReference type="InterPro" id="IPR011761">
    <property type="entry name" value="ATP-grasp"/>
</dbReference>
<dbReference type="Pfam" id="PF22660">
    <property type="entry name" value="RS_preATP-grasp-like"/>
    <property type="match status" value="1"/>
</dbReference>
<dbReference type="Proteomes" id="UP001596527">
    <property type="component" value="Unassembled WGS sequence"/>
</dbReference>
<evidence type="ECO:0000313" key="8">
    <source>
        <dbReference type="Proteomes" id="UP001596527"/>
    </source>
</evidence>
<comment type="subunit">
    <text evidence="4 5">Homodimer.</text>
</comment>
<comment type="similarity">
    <text evidence="4 5">Belongs to the PurK/PurT family.</text>
</comment>
<keyword evidence="8" id="KW-1185">Reference proteome</keyword>
<dbReference type="NCBIfam" id="NF004679">
    <property type="entry name" value="PRK06019.1-5"/>
    <property type="match status" value="1"/>
</dbReference>
<feature type="binding site" evidence="4">
    <location>
        <position position="148"/>
    </location>
    <ligand>
        <name>ATP</name>
        <dbReference type="ChEBI" id="CHEBI:30616"/>
    </ligand>
</feature>
<proteinExistence type="inferred from homology"/>
<dbReference type="NCBIfam" id="TIGR01161">
    <property type="entry name" value="purK"/>
    <property type="match status" value="1"/>
</dbReference>
<dbReference type="InterPro" id="IPR011054">
    <property type="entry name" value="Rudment_hybrid_motif"/>
</dbReference>
<gene>
    <name evidence="4 5" type="primary">purK</name>
    <name evidence="7" type="ORF">ACFQWG_07120</name>
</gene>
<comment type="function">
    <text evidence="4">Catalyzes the ATP-dependent conversion of 5-aminoimidazole ribonucleotide (AIR) and HCO(3)(-) to N5-carboxyaminoimidazole ribonucleotide (N5-CAIR).</text>
</comment>
<dbReference type="InterPro" id="IPR040686">
    <property type="entry name" value="PurK_C"/>
</dbReference>
<feature type="domain" description="ATP-grasp" evidence="6">
    <location>
        <begin position="112"/>
        <end position="303"/>
    </location>
</feature>
<dbReference type="SUPFAM" id="SSF52440">
    <property type="entry name" value="PreATP-grasp domain"/>
    <property type="match status" value="1"/>
</dbReference>
<feature type="binding site" evidence="4">
    <location>
        <position position="190"/>
    </location>
    <ligand>
        <name>ATP</name>
        <dbReference type="ChEBI" id="CHEBI:30616"/>
    </ligand>
</feature>
<dbReference type="GO" id="GO:0034028">
    <property type="term" value="F:5-(carboxyamino)imidazole ribonucleotide synthase activity"/>
    <property type="evidence" value="ECO:0007669"/>
    <property type="project" value="UniProtKB-EC"/>
</dbReference>
<protein>
    <recommendedName>
        <fullName evidence="4 5">N5-carboxyaminoimidazole ribonucleotide synthase</fullName>
        <shortName evidence="4 5">N5-CAIR synthase</shortName>
        <ecNumber evidence="4 5">6.3.4.18</ecNumber>
    </recommendedName>
    <alternativeName>
        <fullName evidence="4 5">5-(carboxyamino)imidazole ribonucleotide synthetase</fullName>
    </alternativeName>
</protein>
<dbReference type="EC" id="6.3.4.18" evidence="4 5"/>
<comment type="catalytic activity">
    <reaction evidence="4 5">
        <text>5-amino-1-(5-phospho-beta-D-ribosyl)imidazole + hydrogencarbonate + ATP = 5-carboxyamino-1-(5-phospho-D-ribosyl)imidazole + ADP + phosphate + 2 H(+)</text>
        <dbReference type="Rhea" id="RHEA:19317"/>
        <dbReference type="ChEBI" id="CHEBI:15378"/>
        <dbReference type="ChEBI" id="CHEBI:17544"/>
        <dbReference type="ChEBI" id="CHEBI:30616"/>
        <dbReference type="ChEBI" id="CHEBI:43474"/>
        <dbReference type="ChEBI" id="CHEBI:58730"/>
        <dbReference type="ChEBI" id="CHEBI:137981"/>
        <dbReference type="ChEBI" id="CHEBI:456216"/>
        <dbReference type="EC" id="6.3.4.18"/>
    </reaction>
</comment>
<comment type="function">
    <text evidence="5">Catalyzes the ATP-dependent conversion of 5-aminoimidazole ribonucleotide (AIR) and HCO(3)- to N5-carboxyaminoimidazole ribonucleotide (N5-CAIR).</text>
</comment>
<dbReference type="Gene3D" id="3.40.50.20">
    <property type="match status" value="1"/>
</dbReference>